<dbReference type="GO" id="GO:0009982">
    <property type="term" value="F:pseudouridine synthase activity"/>
    <property type="evidence" value="ECO:0007669"/>
    <property type="project" value="InterPro"/>
</dbReference>
<dbReference type="Gene3D" id="3.30.2350.10">
    <property type="entry name" value="Pseudouridine synthase"/>
    <property type="match status" value="1"/>
</dbReference>
<feature type="domain" description="Pseudouridine synthase RsuA/RluA-like" evidence="2">
    <location>
        <begin position="396"/>
        <end position="544"/>
    </location>
</feature>
<accession>A0A4U0NKS1</accession>
<dbReference type="GO" id="GO:0140098">
    <property type="term" value="F:catalytic activity, acting on RNA"/>
    <property type="evidence" value="ECO:0007669"/>
    <property type="project" value="UniProtKB-ARBA"/>
</dbReference>
<comment type="caution">
    <text evidence="3">The sequence shown here is derived from an EMBL/GenBank/DDBJ whole genome shotgun (WGS) entry which is preliminary data.</text>
</comment>
<keyword evidence="1" id="KW-0175">Coiled coil</keyword>
<feature type="coiled-coil region" evidence="1">
    <location>
        <begin position="147"/>
        <end position="194"/>
    </location>
</feature>
<dbReference type="InterPro" id="IPR050188">
    <property type="entry name" value="RluA_PseudoU_synthase"/>
</dbReference>
<dbReference type="RefSeq" id="WP_136902256.1">
    <property type="nucleotide sequence ID" value="NZ_SUME01000006.1"/>
</dbReference>
<dbReference type="GO" id="GO:0003723">
    <property type="term" value="F:RNA binding"/>
    <property type="evidence" value="ECO:0007669"/>
    <property type="project" value="InterPro"/>
</dbReference>
<dbReference type="GO" id="GO:0000455">
    <property type="term" value="P:enzyme-directed rRNA pseudouridine synthesis"/>
    <property type="evidence" value="ECO:0007669"/>
    <property type="project" value="TreeGrafter"/>
</dbReference>
<dbReference type="Pfam" id="PF00849">
    <property type="entry name" value="PseudoU_synth_2"/>
    <property type="match status" value="1"/>
</dbReference>
<feature type="coiled-coil region" evidence="1">
    <location>
        <begin position="247"/>
        <end position="274"/>
    </location>
</feature>
<evidence type="ECO:0000313" key="3">
    <source>
        <dbReference type="EMBL" id="TJZ54897.1"/>
    </source>
</evidence>
<sequence>MQSSPSYSRQNKFSFNGDEARTSDVYDGSFLRGSSSRLHSFNTDISLIEKPRKFTFPFYYEPHALSIMAAKELQKYLIEQDDFVHNFGLRDGQEGLVIGKMFGVLVVETPSGEMGYLAACSGKLAGTNKHHYFVPPIFDMLDEEGFFLKEESTINQLNREIEKLEANEELESAIADLEKTNETASAKLAEMRVLHKQNKAERKQIRTHRKIILAETKYKEVEADLIKQSYRDQHEYDVLKAQCKLDVEQAKFVVDQLREQIASLKETRKQKSAALQHKLFDQYQFLNACKETKNVLAIFEEANNITPPAGAGECAAPKLLQYAYQNDLKPVCMAEFWWGASPSSEVRKHKSFYPACRGKCEPILGHMLQGLEVDENPMLQNPAVGKELEIIFEDEDLIVINKPAEFLSVPGIHIQDSVQQRILARNPEITGPLIIHRLDMSTSGILVLAKHKHAHQFIQDQFIHHKVRKRYTALLDGMITQTAGIIDLPLRVDLDDRPRQVVCYEYGKVAQTEFEVVGIENGKTRIHYFPLTGRTHQLRVHSAHQLGLNTPIVGDDLYGTRTNRLHLHAGFISFVHPVSRKVIEFEIADPF</sequence>
<organism evidence="3 4">
    <name type="scientific">Sphingobacterium olei</name>
    <dbReference type="NCBI Taxonomy" id="2571155"/>
    <lineage>
        <taxon>Bacteria</taxon>
        <taxon>Pseudomonadati</taxon>
        <taxon>Bacteroidota</taxon>
        <taxon>Sphingobacteriia</taxon>
        <taxon>Sphingobacteriales</taxon>
        <taxon>Sphingobacteriaceae</taxon>
        <taxon>Sphingobacterium</taxon>
    </lineage>
</organism>
<dbReference type="CDD" id="cd02869">
    <property type="entry name" value="PseudoU_synth_RluA_like"/>
    <property type="match status" value="1"/>
</dbReference>
<dbReference type="InterPro" id="IPR020103">
    <property type="entry name" value="PsdUridine_synth_cat_dom_sf"/>
</dbReference>
<dbReference type="EMBL" id="SUME01000006">
    <property type="protein sequence ID" value="TJZ54897.1"/>
    <property type="molecule type" value="Genomic_DNA"/>
</dbReference>
<proteinExistence type="predicted"/>
<evidence type="ECO:0000313" key="4">
    <source>
        <dbReference type="Proteomes" id="UP000306808"/>
    </source>
</evidence>
<dbReference type="OrthoDB" id="9807829at2"/>
<protein>
    <submittedName>
        <fullName evidence="3">RluA family pseudouridine synthase</fullName>
    </submittedName>
</protein>
<reference evidence="3 4" key="1">
    <citation type="submission" date="2019-04" db="EMBL/GenBank/DDBJ databases">
        <title>Sphingobacterium olei sp. nov., isolated from oil-contaminated soil.</title>
        <authorList>
            <person name="Liu B."/>
        </authorList>
    </citation>
    <scope>NUCLEOTIDE SEQUENCE [LARGE SCALE GENOMIC DNA]</scope>
    <source>
        <strain evidence="3 4">HAL-9</strain>
    </source>
</reference>
<dbReference type="PROSITE" id="PS01129">
    <property type="entry name" value="PSI_RLU"/>
    <property type="match status" value="1"/>
</dbReference>
<gene>
    <name evidence="3" type="ORF">FAZ15_15650</name>
</gene>
<dbReference type="PANTHER" id="PTHR21600:SF89">
    <property type="entry name" value="RIBOSOMAL LARGE SUBUNIT PSEUDOURIDINE SYNTHASE A"/>
    <property type="match status" value="1"/>
</dbReference>
<dbReference type="PANTHER" id="PTHR21600">
    <property type="entry name" value="MITOCHONDRIAL RNA PSEUDOURIDINE SYNTHASE"/>
    <property type="match status" value="1"/>
</dbReference>
<dbReference type="AlphaFoldDB" id="A0A4U0NKS1"/>
<evidence type="ECO:0000259" key="2">
    <source>
        <dbReference type="Pfam" id="PF00849"/>
    </source>
</evidence>
<evidence type="ECO:0000256" key="1">
    <source>
        <dbReference type="SAM" id="Coils"/>
    </source>
</evidence>
<dbReference type="SUPFAM" id="SSF55120">
    <property type="entry name" value="Pseudouridine synthase"/>
    <property type="match status" value="1"/>
</dbReference>
<dbReference type="InterPro" id="IPR006224">
    <property type="entry name" value="PsdUridine_synth_RluA-like_CS"/>
</dbReference>
<dbReference type="Proteomes" id="UP000306808">
    <property type="component" value="Unassembled WGS sequence"/>
</dbReference>
<keyword evidence="4" id="KW-1185">Reference proteome</keyword>
<dbReference type="InterPro" id="IPR006145">
    <property type="entry name" value="PsdUridine_synth_RsuA/RluA"/>
</dbReference>
<name>A0A4U0NKS1_9SPHI</name>